<accession>A0A1U7UB97</accession>
<dbReference type="Proteomes" id="UP000189704">
    <property type="component" value="Unplaced"/>
</dbReference>
<organism evidence="2 3">
    <name type="scientific">Carlito syrichta</name>
    <name type="common">Philippine tarsier</name>
    <name type="synonym">Tarsius syrichta</name>
    <dbReference type="NCBI Taxonomy" id="1868482"/>
    <lineage>
        <taxon>Eukaryota</taxon>
        <taxon>Metazoa</taxon>
        <taxon>Chordata</taxon>
        <taxon>Craniata</taxon>
        <taxon>Vertebrata</taxon>
        <taxon>Euteleostomi</taxon>
        <taxon>Mammalia</taxon>
        <taxon>Eutheria</taxon>
        <taxon>Euarchontoglires</taxon>
        <taxon>Primates</taxon>
        <taxon>Haplorrhini</taxon>
        <taxon>Tarsiiformes</taxon>
        <taxon>Tarsiidae</taxon>
        <taxon>Carlito</taxon>
    </lineage>
</organism>
<evidence type="ECO:0000256" key="1">
    <source>
        <dbReference type="SAM" id="MobiDB-lite"/>
    </source>
</evidence>
<feature type="region of interest" description="Disordered" evidence="1">
    <location>
        <begin position="98"/>
        <end position="121"/>
    </location>
</feature>
<feature type="compositionally biased region" description="Basic residues" evidence="1">
    <location>
        <begin position="105"/>
        <end position="121"/>
    </location>
</feature>
<name>A0A1U7UB97_CARSF</name>
<dbReference type="CTD" id="163747"/>
<evidence type="ECO:0000313" key="3">
    <source>
        <dbReference type="RefSeq" id="XP_008066003.2"/>
    </source>
</evidence>
<dbReference type="GeneID" id="103270277"/>
<protein>
    <submittedName>
        <fullName evidence="3">Lymphocyte expansion molecule</fullName>
    </submittedName>
</protein>
<dbReference type="PANTHER" id="PTHR34914">
    <property type="entry name" value="LYMPHOCYTE EXPANSION MOLECULE"/>
    <property type="match status" value="1"/>
</dbReference>
<dbReference type="RefSeq" id="XP_008066003.2">
    <property type="nucleotide sequence ID" value="XM_008067812.2"/>
</dbReference>
<dbReference type="InterPro" id="IPR033557">
    <property type="entry name" value="CIMAP2"/>
</dbReference>
<evidence type="ECO:0000313" key="2">
    <source>
        <dbReference type="Proteomes" id="UP000189704"/>
    </source>
</evidence>
<dbReference type="OrthoDB" id="6275292at2759"/>
<proteinExistence type="predicted"/>
<dbReference type="PANTHER" id="PTHR34914:SF1">
    <property type="entry name" value="LYMPHOCYTE EXPANSION MOLECULE"/>
    <property type="match status" value="1"/>
</dbReference>
<dbReference type="InterPro" id="IPR010736">
    <property type="entry name" value="SHIPPO-rpt"/>
</dbReference>
<dbReference type="KEGG" id="csyr:103270277"/>
<dbReference type="AlphaFoldDB" id="A0A1U7UB97"/>
<keyword evidence="2" id="KW-1185">Reference proteome</keyword>
<reference evidence="3" key="1">
    <citation type="submission" date="2025-08" db="UniProtKB">
        <authorList>
            <consortium name="RefSeq"/>
        </authorList>
    </citation>
    <scope>IDENTIFICATION</scope>
</reference>
<gene>
    <name evidence="3" type="primary">LEXM</name>
</gene>
<sequence>MGNIRQSHSMSMGHWWEVRADRAPLGFPNQPQGEHYEELSEPGLSQGAGLKQDIGNSSSTDDSKLCQMASILNTKMGRLISRDLGRLCGELALKTCAEEGGSQGRPRHAWPRGRGRGPRLPANHKARVAVAAAGAGDRVEARLPQDLAPGAGAMSIKWFTGAPFGVQSHRFDVSAVYPNQKKSSTFTEAPYSQRHSVQLSHIGPGTYSSSESCFSKKKLKKEMGTGWAKAQEATRLTQLPHFQYQAIMKEKRLQEQKLGPGCYNFKDFLEQLQKKPCSTRGMLSSGEIRFRGLIGNYYPGPGNYGEKGNPYTKSEKNAWNRAHSEGLMCRMTNKPPPRAHQGSGLGPGTYSFKSGIETYLARSIGTRGPYDIFSGDRSKPLPYGHYSVQKKKPRELMNFKSFVEELNSHHNKKHGVFSKVPRNPRVPTERIYWATLSQCPRTLATSGPSLWLPQEKECKHINQPPFLLSSKRSGTKACQMVMGSWNPVGVGRYLNTWLMETKDRRQRYRSLFLDGSKRYLSDLTRDMLMQERITPFTKGKCRPTVDYNSDPTP</sequence>
<dbReference type="Pfam" id="PF07004">
    <property type="entry name" value="SHIPPO-rpt"/>
    <property type="match status" value="1"/>
</dbReference>
<dbReference type="STRING" id="1868482.ENSTSYP00000032722"/>
<feature type="region of interest" description="Disordered" evidence="1">
    <location>
        <begin position="26"/>
        <end position="62"/>
    </location>
</feature>